<proteinExistence type="predicted"/>
<evidence type="ECO:0000256" key="4">
    <source>
        <dbReference type="ARBA" id="ARBA00022679"/>
    </source>
</evidence>
<dbReference type="STRING" id="195103.CPF_2493"/>
<dbReference type="HOGENOM" id="CLU_147323_2_1_9"/>
<dbReference type="RefSeq" id="WP_003470977.1">
    <property type="nucleotide sequence ID" value="NC_008261.1"/>
</dbReference>
<evidence type="ECO:0000259" key="8">
    <source>
        <dbReference type="PROSITE" id="PS51100"/>
    </source>
</evidence>
<protein>
    <submittedName>
        <fullName evidence="9">PTS system, lactose/cellobiose-specific IIB component</fullName>
    </submittedName>
</protein>
<dbReference type="InterPro" id="IPR051819">
    <property type="entry name" value="PTS_sugar-specific_EIIB"/>
</dbReference>
<dbReference type="Gene3D" id="3.40.50.2300">
    <property type="match status" value="1"/>
</dbReference>
<evidence type="ECO:0000256" key="3">
    <source>
        <dbReference type="ARBA" id="ARBA00022597"/>
    </source>
</evidence>
<dbReference type="GO" id="GO:0008982">
    <property type="term" value="F:protein-N(PI)-phosphohistidine-sugar phosphotransferase activity"/>
    <property type="evidence" value="ECO:0007669"/>
    <property type="project" value="InterPro"/>
</dbReference>
<accession>A0A0H2YSM7</accession>
<dbReference type="GO" id="GO:0009401">
    <property type="term" value="P:phosphoenolpyruvate-dependent sugar phosphotransferase system"/>
    <property type="evidence" value="ECO:0007669"/>
    <property type="project" value="UniProtKB-KW"/>
</dbReference>
<gene>
    <name evidence="9" type="ordered locus">CPF_2493</name>
</gene>
<evidence type="ECO:0000256" key="5">
    <source>
        <dbReference type="ARBA" id="ARBA00022683"/>
    </source>
</evidence>
<dbReference type="PROSITE" id="PS51100">
    <property type="entry name" value="PTS_EIIB_TYPE_3"/>
    <property type="match status" value="1"/>
</dbReference>
<evidence type="ECO:0000256" key="1">
    <source>
        <dbReference type="ARBA" id="ARBA00022448"/>
    </source>
</evidence>
<reference evidence="9 10" key="1">
    <citation type="journal article" date="2006" name="Genome Res.">
        <title>Skewed genomic variability in strains of the toxigenic bacterial pathogen, Clostridium perfringens.</title>
        <authorList>
            <person name="Myers G.S."/>
            <person name="Rasko D.A."/>
            <person name="Cheung J.K."/>
            <person name="Ravel J."/>
            <person name="Seshadri R."/>
            <person name="Deboy R.T."/>
            <person name="Ren Q."/>
            <person name="Varga J."/>
            <person name="Awad M.M."/>
            <person name="Brinkac L.M."/>
            <person name="Daugherty S.C."/>
            <person name="Haft D.H."/>
            <person name="Dodson R.J."/>
            <person name="Madupu R."/>
            <person name="Nelson W.C."/>
            <person name="Rosovitz M.J."/>
            <person name="Sullivan S.A."/>
            <person name="Khouri H."/>
            <person name="Dimitrov G.I."/>
            <person name="Watkins K.L."/>
            <person name="Mulligan S."/>
            <person name="Benton J."/>
            <person name="Radune D."/>
            <person name="Fisher D.J."/>
            <person name="Atkins H.S."/>
            <person name="Hiscox T."/>
            <person name="Jost B.H."/>
            <person name="Billington S.J."/>
            <person name="Songer J.G."/>
            <person name="McClane B.A."/>
            <person name="Titball R.W."/>
            <person name="Rood J.I."/>
            <person name="Melville S.B."/>
            <person name="Paulsen I.T."/>
        </authorList>
    </citation>
    <scope>NUCLEOTIDE SEQUENCE [LARGE SCALE GENOMIC DNA]</scope>
    <source>
        <strain evidence="10">ATCC 13124 / DSM 756 / JCM 1290 / NCIMB 6125 / NCTC 8237 / S 107 / Type A</strain>
    </source>
</reference>
<dbReference type="AlphaFoldDB" id="A0A0H2YSM7"/>
<feature type="domain" description="PTS EIIB type-3" evidence="8">
    <location>
        <begin position="1"/>
        <end position="105"/>
    </location>
</feature>
<dbReference type="PANTHER" id="PTHR34581:SF2">
    <property type="entry name" value="PTS SYSTEM N,N'-DIACETYLCHITOBIOSE-SPECIFIC EIIB COMPONENT"/>
    <property type="match status" value="1"/>
</dbReference>
<dbReference type="InterPro" id="IPR036095">
    <property type="entry name" value="PTS_EIIB-like_sf"/>
</dbReference>
<dbReference type="Pfam" id="PF02302">
    <property type="entry name" value="PTS_IIB"/>
    <property type="match status" value="1"/>
</dbReference>
<evidence type="ECO:0000313" key="9">
    <source>
        <dbReference type="EMBL" id="ABG84023.1"/>
    </source>
</evidence>
<keyword evidence="5" id="KW-0598">Phosphotransferase system</keyword>
<keyword evidence="2" id="KW-0597">Phosphoprotein</keyword>
<dbReference type="eggNOG" id="COG1440">
    <property type="taxonomic scope" value="Bacteria"/>
</dbReference>
<sequence>MKKVVLLCTLGMSTSLLVSKMRKAAKELGIDCSIVAIGEYELKKYEKEADIIMLGPQVRYLFNSLRKKVDSNIPITLINSADYGTMNGNRILNQALALMDNKELSTNNL</sequence>
<organism evidence="9 10">
    <name type="scientific">Clostridium perfringens (strain ATCC 13124 / DSM 756 / JCM 1290 / NCIMB 6125 / NCTC 8237 / Type A)</name>
    <dbReference type="NCBI Taxonomy" id="195103"/>
    <lineage>
        <taxon>Bacteria</taxon>
        <taxon>Bacillati</taxon>
        <taxon>Bacillota</taxon>
        <taxon>Clostridia</taxon>
        <taxon>Eubacteriales</taxon>
        <taxon>Clostridiaceae</taxon>
        <taxon>Clostridium</taxon>
    </lineage>
</organism>
<dbReference type="SUPFAM" id="SSF52794">
    <property type="entry name" value="PTS system IIB component-like"/>
    <property type="match status" value="1"/>
</dbReference>
<dbReference type="CDD" id="cd05564">
    <property type="entry name" value="PTS_IIB_chitobiose_lichenan"/>
    <property type="match status" value="1"/>
</dbReference>
<dbReference type="PaxDb" id="195103-CPF_2493"/>
<dbReference type="InterPro" id="IPR003501">
    <property type="entry name" value="PTS_EIIB_2/3"/>
</dbReference>
<keyword evidence="4" id="KW-0808">Transferase</keyword>
<evidence type="ECO:0000256" key="2">
    <source>
        <dbReference type="ARBA" id="ARBA00022553"/>
    </source>
</evidence>
<dbReference type="PANTHER" id="PTHR34581">
    <property type="entry name" value="PTS SYSTEM N,N'-DIACETYLCHITOBIOSE-SPECIFIC EIIB COMPONENT"/>
    <property type="match status" value="1"/>
</dbReference>
<name>A0A0H2YSM7_CLOP1</name>
<dbReference type="KEGG" id="cpf:CPF_2493"/>
<dbReference type="InterPro" id="IPR013012">
    <property type="entry name" value="PTS_EIIB_3"/>
</dbReference>
<keyword evidence="10" id="KW-1185">Reference proteome</keyword>
<keyword evidence="1" id="KW-0813">Transport</keyword>
<evidence type="ECO:0000256" key="6">
    <source>
        <dbReference type="ARBA" id="ARBA00022777"/>
    </source>
</evidence>
<evidence type="ECO:0000256" key="7">
    <source>
        <dbReference type="PROSITE-ProRule" id="PRU00423"/>
    </source>
</evidence>
<dbReference type="EMBL" id="CP000246">
    <property type="protein sequence ID" value="ABG84023.1"/>
    <property type="molecule type" value="Genomic_DNA"/>
</dbReference>
<keyword evidence="6" id="KW-0418">Kinase</keyword>
<evidence type="ECO:0000313" key="10">
    <source>
        <dbReference type="Proteomes" id="UP000001823"/>
    </source>
</evidence>
<keyword evidence="3" id="KW-0762">Sugar transport</keyword>
<dbReference type="Proteomes" id="UP000001823">
    <property type="component" value="Chromosome"/>
</dbReference>
<feature type="modified residue" description="Phosphocysteine; by EIIA" evidence="7">
    <location>
        <position position="8"/>
    </location>
</feature>
<dbReference type="GO" id="GO:0016301">
    <property type="term" value="F:kinase activity"/>
    <property type="evidence" value="ECO:0007669"/>
    <property type="project" value="UniProtKB-KW"/>
</dbReference>